<reference evidence="1" key="2">
    <citation type="journal article" date="2020" name="Nat. Commun.">
        <title>Large-scale genome sequencing of mycorrhizal fungi provides insights into the early evolution of symbiotic traits.</title>
        <authorList>
            <person name="Miyauchi S."/>
            <person name="Kiss E."/>
            <person name="Kuo A."/>
            <person name="Drula E."/>
            <person name="Kohler A."/>
            <person name="Sanchez-Garcia M."/>
            <person name="Morin E."/>
            <person name="Andreopoulos B."/>
            <person name="Barry K.W."/>
            <person name="Bonito G."/>
            <person name="Buee M."/>
            <person name="Carver A."/>
            <person name="Chen C."/>
            <person name="Cichocki N."/>
            <person name="Clum A."/>
            <person name="Culley D."/>
            <person name="Crous P.W."/>
            <person name="Fauchery L."/>
            <person name="Girlanda M."/>
            <person name="Hayes R.D."/>
            <person name="Keri Z."/>
            <person name="LaButti K."/>
            <person name="Lipzen A."/>
            <person name="Lombard V."/>
            <person name="Magnuson J."/>
            <person name="Maillard F."/>
            <person name="Murat C."/>
            <person name="Nolan M."/>
            <person name="Ohm R.A."/>
            <person name="Pangilinan J."/>
            <person name="Pereira M.F."/>
            <person name="Perotto S."/>
            <person name="Peter M."/>
            <person name="Pfister S."/>
            <person name="Riley R."/>
            <person name="Sitrit Y."/>
            <person name="Stielow J.B."/>
            <person name="Szollosi G."/>
            <person name="Zifcakova L."/>
            <person name="Stursova M."/>
            <person name="Spatafora J.W."/>
            <person name="Tedersoo L."/>
            <person name="Vaario L.M."/>
            <person name="Yamada A."/>
            <person name="Yan M."/>
            <person name="Wang P."/>
            <person name="Xu J."/>
            <person name="Bruns T."/>
            <person name="Baldrian P."/>
            <person name="Vilgalys R."/>
            <person name="Dunand C."/>
            <person name="Henrissat B."/>
            <person name="Grigoriev I.V."/>
            <person name="Hibbett D."/>
            <person name="Nagy L.G."/>
            <person name="Martin F.M."/>
        </authorList>
    </citation>
    <scope>NUCLEOTIDE SEQUENCE</scope>
    <source>
        <strain evidence="1">P2</strain>
    </source>
</reference>
<gene>
    <name evidence="1" type="ORF">BDM02DRAFT_3192256</name>
</gene>
<organism evidence="1 2">
    <name type="scientific">Thelephora ganbajun</name>
    <name type="common">Ganba fungus</name>
    <dbReference type="NCBI Taxonomy" id="370292"/>
    <lineage>
        <taxon>Eukaryota</taxon>
        <taxon>Fungi</taxon>
        <taxon>Dikarya</taxon>
        <taxon>Basidiomycota</taxon>
        <taxon>Agaricomycotina</taxon>
        <taxon>Agaricomycetes</taxon>
        <taxon>Thelephorales</taxon>
        <taxon>Thelephoraceae</taxon>
        <taxon>Thelephora</taxon>
    </lineage>
</organism>
<keyword evidence="2" id="KW-1185">Reference proteome</keyword>
<sequence>MVTHYSLQKLIIDAAHSYNETTPPTVFLANTASLSDSVMPKYFNVPSTDLANLGYNSSTHRPEVRSSGSVDLMEEITAERVNILRASPTTSIRLPLTLSMDITVPEVPTTSTTQMFRAIGDVLHSDLAAQMANPVTDISSTTTSSHFEGFMNHILDVLPPPDLTYPSDEPDLNQPILTWETNYKRTKLSKDDPLIKPQDLNGELTSFLVIVDRFIPEKDGRRACTMCGDIVEVPSVVGLDDLQVLLDHLAHPRCWGKQPAGHT</sequence>
<comment type="caution">
    <text evidence="1">The sequence shown here is derived from an EMBL/GenBank/DDBJ whole genome shotgun (WGS) entry which is preliminary data.</text>
</comment>
<reference evidence="1" key="1">
    <citation type="submission" date="2019-10" db="EMBL/GenBank/DDBJ databases">
        <authorList>
            <consortium name="DOE Joint Genome Institute"/>
            <person name="Kuo A."/>
            <person name="Miyauchi S."/>
            <person name="Kiss E."/>
            <person name="Drula E."/>
            <person name="Kohler A."/>
            <person name="Sanchez-Garcia M."/>
            <person name="Andreopoulos B."/>
            <person name="Barry K.W."/>
            <person name="Bonito G."/>
            <person name="Buee M."/>
            <person name="Carver A."/>
            <person name="Chen C."/>
            <person name="Cichocki N."/>
            <person name="Clum A."/>
            <person name="Culley D."/>
            <person name="Crous P.W."/>
            <person name="Fauchery L."/>
            <person name="Girlanda M."/>
            <person name="Hayes R."/>
            <person name="Keri Z."/>
            <person name="Labutti K."/>
            <person name="Lipzen A."/>
            <person name="Lombard V."/>
            <person name="Magnuson J."/>
            <person name="Maillard F."/>
            <person name="Morin E."/>
            <person name="Murat C."/>
            <person name="Nolan M."/>
            <person name="Ohm R."/>
            <person name="Pangilinan J."/>
            <person name="Pereira M."/>
            <person name="Perotto S."/>
            <person name="Peter M."/>
            <person name="Riley R."/>
            <person name="Sitrit Y."/>
            <person name="Stielow B."/>
            <person name="Szollosi G."/>
            <person name="Zifcakova L."/>
            <person name="Stursova M."/>
            <person name="Spatafora J.W."/>
            <person name="Tedersoo L."/>
            <person name="Vaario L.-M."/>
            <person name="Yamada A."/>
            <person name="Yan M."/>
            <person name="Wang P."/>
            <person name="Xu J."/>
            <person name="Bruns T."/>
            <person name="Baldrian P."/>
            <person name="Vilgalys R."/>
            <person name="Henrissat B."/>
            <person name="Grigoriev I.V."/>
            <person name="Hibbett D."/>
            <person name="Nagy L.G."/>
            <person name="Martin F.M."/>
        </authorList>
    </citation>
    <scope>NUCLEOTIDE SEQUENCE</scope>
    <source>
        <strain evidence="1">P2</strain>
    </source>
</reference>
<dbReference type="Proteomes" id="UP000886501">
    <property type="component" value="Unassembled WGS sequence"/>
</dbReference>
<protein>
    <submittedName>
        <fullName evidence="1">Uncharacterized protein</fullName>
    </submittedName>
</protein>
<evidence type="ECO:0000313" key="1">
    <source>
        <dbReference type="EMBL" id="KAF9643067.1"/>
    </source>
</evidence>
<accession>A0ACB6Z0L0</accession>
<proteinExistence type="predicted"/>
<dbReference type="EMBL" id="MU118291">
    <property type="protein sequence ID" value="KAF9643067.1"/>
    <property type="molecule type" value="Genomic_DNA"/>
</dbReference>
<name>A0ACB6Z0L0_THEGA</name>
<evidence type="ECO:0000313" key="2">
    <source>
        <dbReference type="Proteomes" id="UP000886501"/>
    </source>
</evidence>